<dbReference type="GO" id="GO:0016787">
    <property type="term" value="F:hydrolase activity"/>
    <property type="evidence" value="ECO:0007669"/>
    <property type="project" value="UniProtKB-KW"/>
</dbReference>
<reference evidence="10" key="1">
    <citation type="journal article" date="2020" name="Nat. Commun.">
        <title>Genome sequence of the cluster root forming white lupin.</title>
        <authorList>
            <person name="Hufnagel B."/>
            <person name="Marques A."/>
            <person name="Soriano A."/>
            <person name="Marques L."/>
            <person name="Divol F."/>
            <person name="Doumas P."/>
            <person name="Sallet E."/>
            <person name="Mancinotti D."/>
            <person name="Carrere S."/>
            <person name="Marande W."/>
            <person name="Arribat S."/>
            <person name="Keller J."/>
            <person name="Huneau C."/>
            <person name="Blein T."/>
            <person name="Aime D."/>
            <person name="Laguerre M."/>
            <person name="Taylor J."/>
            <person name="Schubert V."/>
            <person name="Nelson M."/>
            <person name="Geu-Flores F."/>
            <person name="Crespi M."/>
            <person name="Gallardo-Guerrero K."/>
            <person name="Delaux P.-M."/>
            <person name="Salse J."/>
            <person name="Berges H."/>
            <person name="Guyot R."/>
            <person name="Gouzy J."/>
            <person name="Peret B."/>
        </authorList>
    </citation>
    <scope>NUCLEOTIDE SEQUENCE [LARGE SCALE GENOMIC DNA]</scope>
    <source>
        <strain evidence="10">cv. Amiga</strain>
    </source>
</reference>
<protein>
    <submittedName>
        <fullName evidence="9">Putative triacylglycerol lipase</fullName>
    </submittedName>
</protein>
<dbReference type="Pfam" id="PF04083">
    <property type="entry name" value="Abhydro_lipase"/>
    <property type="match status" value="1"/>
</dbReference>
<evidence type="ECO:0000256" key="2">
    <source>
        <dbReference type="ARBA" id="ARBA00022729"/>
    </source>
</evidence>
<dbReference type="SUPFAM" id="SSF53474">
    <property type="entry name" value="alpha/beta-Hydrolases"/>
    <property type="match status" value="1"/>
</dbReference>
<comment type="similarity">
    <text evidence="1">Belongs to the AB hydrolase superfamily. Lipase family.</text>
</comment>
<evidence type="ECO:0000313" key="9">
    <source>
        <dbReference type="EMBL" id="KAE9619864.1"/>
    </source>
</evidence>
<evidence type="ECO:0000313" key="10">
    <source>
        <dbReference type="Proteomes" id="UP000447434"/>
    </source>
</evidence>
<feature type="signal peptide" evidence="7">
    <location>
        <begin position="1"/>
        <end position="20"/>
    </location>
</feature>
<dbReference type="GO" id="GO:0016042">
    <property type="term" value="P:lipid catabolic process"/>
    <property type="evidence" value="ECO:0007669"/>
    <property type="project" value="UniProtKB-KW"/>
</dbReference>
<dbReference type="InterPro" id="IPR029058">
    <property type="entry name" value="AB_hydrolase_fold"/>
</dbReference>
<evidence type="ECO:0000256" key="1">
    <source>
        <dbReference type="ARBA" id="ARBA00010701"/>
    </source>
</evidence>
<keyword evidence="3" id="KW-0378">Hydrolase</keyword>
<comment type="caution">
    <text evidence="9">The sequence shown here is derived from an EMBL/GenBank/DDBJ whole genome shotgun (WGS) entry which is preliminary data.</text>
</comment>
<dbReference type="InterPro" id="IPR006693">
    <property type="entry name" value="AB_hydrolase_lipase"/>
</dbReference>
<keyword evidence="10" id="KW-1185">Reference proteome</keyword>
<keyword evidence="4" id="KW-0442">Lipid degradation</keyword>
<evidence type="ECO:0000256" key="3">
    <source>
        <dbReference type="ARBA" id="ARBA00022801"/>
    </source>
</evidence>
<evidence type="ECO:0000259" key="8">
    <source>
        <dbReference type="Pfam" id="PF04083"/>
    </source>
</evidence>
<organism evidence="9 10">
    <name type="scientific">Lupinus albus</name>
    <name type="common">White lupine</name>
    <name type="synonym">Lupinus termis</name>
    <dbReference type="NCBI Taxonomy" id="3870"/>
    <lineage>
        <taxon>Eukaryota</taxon>
        <taxon>Viridiplantae</taxon>
        <taxon>Streptophyta</taxon>
        <taxon>Embryophyta</taxon>
        <taxon>Tracheophyta</taxon>
        <taxon>Spermatophyta</taxon>
        <taxon>Magnoliopsida</taxon>
        <taxon>eudicotyledons</taxon>
        <taxon>Gunneridae</taxon>
        <taxon>Pentapetalae</taxon>
        <taxon>rosids</taxon>
        <taxon>fabids</taxon>
        <taxon>Fabales</taxon>
        <taxon>Fabaceae</taxon>
        <taxon>Papilionoideae</taxon>
        <taxon>50 kb inversion clade</taxon>
        <taxon>genistoids sensu lato</taxon>
        <taxon>core genistoids</taxon>
        <taxon>Genisteae</taxon>
        <taxon>Lupinus</taxon>
    </lineage>
</organism>
<proteinExistence type="inferred from homology"/>
<keyword evidence="6" id="KW-0325">Glycoprotein</keyword>
<feature type="chain" id="PRO_5025388705" evidence="7">
    <location>
        <begin position="21"/>
        <end position="282"/>
    </location>
</feature>
<gene>
    <name evidence="9" type="ORF">Lalb_Chr02g0157771</name>
</gene>
<evidence type="ECO:0000256" key="7">
    <source>
        <dbReference type="SAM" id="SignalP"/>
    </source>
</evidence>
<dbReference type="Proteomes" id="UP000447434">
    <property type="component" value="Chromosome 2"/>
</dbReference>
<dbReference type="AlphaFoldDB" id="A0A6A4R395"/>
<feature type="domain" description="Partial AB-hydrolase lipase" evidence="8">
    <location>
        <begin position="53"/>
        <end position="111"/>
    </location>
</feature>
<keyword evidence="5" id="KW-0443">Lipid metabolism</keyword>
<evidence type="ECO:0000256" key="5">
    <source>
        <dbReference type="ARBA" id="ARBA00023098"/>
    </source>
</evidence>
<name>A0A6A4R395_LUPAL</name>
<dbReference type="FunFam" id="3.40.50.1820:FF:000057">
    <property type="entry name" value="Lipase"/>
    <property type="match status" value="1"/>
</dbReference>
<dbReference type="EMBL" id="WOCE01000002">
    <property type="protein sequence ID" value="KAE9619864.1"/>
    <property type="molecule type" value="Genomic_DNA"/>
</dbReference>
<accession>A0A6A4R395</accession>
<dbReference type="OrthoDB" id="1420185at2759"/>
<evidence type="ECO:0000256" key="4">
    <source>
        <dbReference type="ARBA" id="ARBA00022963"/>
    </source>
</evidence>
<dbReference type="PANTHER" id="PTHR11005">
    <property type="entry name" value="LYSOSOMAL ACID LIPASE-RELATED"/>
    <property type="match status" value="1"/>
</dbReference>
<keyword evidence="2 7" id="KW-0732">Signal</keyword>
<evidence type="ECO:0000256" key="6">
    <source>
        <dbReference type="ARBA" id="ARBA00023180"/>
    </source>
</evidence>
<sequence>MGLLGLWGFVPFILCFLVLAYVPYQTHASSRSSISRKNLVLDPSLKGLCASVVIGHGYKCHELEVTTKDGYILSLQRIPEGRYESGGIGTKKQPVIIQHGVLVDGMTWFMNSPEQNLPMILADSGFDVWIVNSRGTRYSRRHISLDPSSEEFWNWCLDDLVSYDLTAVFDFVYNQTDQKIHYVGHSLGTLMALTSFSERQLVHQVKSAALLSPVAFLSHMKTALVVLAARSLLSETFTLLRVAEFNPTGVLVKGYVRSICAFPGVDCDDLLGAITGIPKLMN</sequence>
<dbReference type="Gene3D" id="3.40.50.1820">
    <property type="entry name" value="alpha/beta hydrolase"/>
    <property type="match status" value="1"/>
</dbReference>